<evidence type="ECO:0000256" key="7">
    <source>
        <dbReference type="ARBA" id="ARBA00023242"/>
    </source>
</evidence>
<evidence type="ECO:0000313" key="11">
    <source>
        <dbReference type="Proteomes" id="UP001446871"/>
    </source>
</evidence>
<dbReference type="PANTHER" id="PTHR31313:SF86">
    <property type="entry name" value="ZN(2)-C6 FUNGAL-TYPE DOMAIN-CONTAINING PROTEIN"/>
    <property type="match status" value="1"/>
</dbReference>
<evidence type="ECO:0000256" key="5">
    <source>
        <dbReference type="ARBA" id="ARBA00023125"/>
    </source>
</evidence>
<dbReference type="EMBL" id="JAQQWM010000002">
    <property type="protein sequence ID" value="KAK8076946.1"/>
    <property type="molecule type" value="Genomic_DNA"/>
</dbReference>
<keyword evidence="6" id="KW-0804">Transcription</keyword>
<dbReference type="Gene3D" id="4.10.240.10">
    <property type="entry name" value="Zn(2)-C6 fungal-type DNA-binding domain"/>
    <property type="match status" value="1"/>
</dbReference>
<evidence type="ECO:0000256" key="1">
    <source>
        <dbReference type="ARBA" id="ARBA00004123"/>
    </source>
</evidence>
<dbReference type="SMART" id="SM00906">
    <property type="entry name" value="Fungal_trans"/>
    <property type="match status" value="1"/>
</dbReference>
<protein>
    <recommendedName>
        <fullName evidence="9">Zn(2)-C6 fungal-type domain-containing protein</fullName>
    </recommendedName>
</protein>
<dbReference type="Pfam" id="PF00172">
    <property type="entry name" value="Zn_clus"/>
    <property type="match status" value="1"/>
</dbReference>
<dbReference type="InterPro" id="IPR001138">
    <property type="entry name" value="Zn2Cys6_DnaBD"/>
</dbReference>
<feature type="compositionally biased region" description="Polar residues" evidence="8">
    <location>
        <begin position="663"/>
        <end position="689"/>
    </location>
</feature>
<gene>
    <name evidence="10" type="ORF">PG996_003116</name>
</gene>
<dbReference type="CDD" id="cd00067">
    <property type="entry name" value="GAL4"/>
    <property type="match status" value="1"/>
</dbReference>
<evidence type="ECO:0000259" key="9">
    <source>
        <dbReference type="PROSITE" id="PS50048"/>
    </source>
</evidence>
<evidence type="ECO:0000256" key="3">
    <source>
        <dbReference type="ARBA" id="ARBA00022833"/>
    </source>
</evidence>
<dbReference type="Pfam" id="PF04082">
    <property type="entry name" value="Fungal_trans"/>
    <property type="match status" value="1"/>
</dbReference>
<keyword evidence="7" id="KW-0539">Nucleus</keyword>
<keyword evidence="5" id="KW-0238">DNA-binding</keyword>
<dbReference type="PROSITE" id="PS00463">
    <property type="entry name" value="ZN2_CY6_FUNGAL_1"/>
    <property type="match status" value="1"/>
</dbReference>
<feature type="domain" description="Zn(2)-C6 fungal-type" evidence="9">
    <location>
        <begin position="22"/>
        <end position="52"/>
    </location>
</feature>
<keyword evidence="2" id="KW-0479">Metal-binding</keyword>
<comment type="subcellular location">
    <subcellularLocation>
        <location evidence="1">Nucleus</location>
    </subcellularLocation>
</comment>
<organism evidence="10 11">
    <name type="scientific">Apiospora saccharicola</name>
    <dbReference type="NCBI Taxonomy" id="335842"/>
    <lineage>
        <taxon>Eukaryota</taxon>
        <taxon>Fungi</taxon>
        <taxon>Dikarya</taxon>
        <taxon>Ascomycota</taxon>
        <taxon>Pezizomycotina</taxon>
        <taxon>Sordariomycetes</taxon>
        <taxon>Xylariomycetidae</taxon>
        <taxon>Amphisphaeriales</taxon>
        <taxon>Apiosporaceae</taxon>
        <taxon>Apiospora</taxon>
    </lineage>
</organism>
<dbReference type="InterPro" id="IPR007219">
    <property type="entry name" value="XnlR_reg_dom"/>
</dbReference>
<feature type="compositionally biased region" description="Polar residues" evidence="8">
    <location>
        <begin position="59"/>
        <end position="87"/>
    </location>
</feature>
<keyword evidence="4" id="KW-0805">Transcription regulation</keyword>
<comment type="caution">
    <text evidence="10">The sequence shown here is derived from an EMBL/GenBank/DDBJ whole genome shotgun (WGS) entry which is preliminary data.</text>
</comment>
<keyword evidence="3" id="KW-0862">Zinc</keyword>
<feature type="compositionally biased region" description="Basic and acidic residues" evidence="8">
    <location>
        <begin position="95"/>
        <end position="105"/>
    </location>
</feature>
<evidence type="ECO:0000256" key="4">
    <source>
        <dbReference type="ARBA" id="ARBA00023015"/>
    </source>
</evidence>
<keyword evidence="11" id="KW-1185">Reference proteome</keyword>
<dbReference type="SUPFAM" id="SSF57701">
    <property type="entry name" value="Zn2/Cys6 DNA-binding domain"/>
    <property type="match status" value="1"/>
</dbReference>
<feature type="compositionally biased region" description="Polar residues" evidence="8">
    <location>
        <begin position="640"/>
        <end position="655"/>
    </location>
</feature>
<dbReference type="SMART" id="SM00066">
    <property type="entry name" value="GAL4"/>
    <property type="match status" value="1"/>
</dbReference>
<proteinExistence type="predicted"/>
<feature type="region of interest" description="Disordered" evidence="8">
    <location>
        <begin position="633"/>
        <end position="691"/>
    </location>
</feature>
<evidence type="ECO:0000313" key="10">
    <source>
        <dbReference type="EMBL" id="KAK8076946.1"/>
    </source>
</evidence>
<sequence>MHPRPSGSTTASGRPRRRAAEACTFCRKRKIKCNTEQPICANCKTYGKDCTYEPLKDSPSAQRATPSTPRQISEPTRQKTGTSSRQQLGIAPSQPHEDATSRDGNDGGDGIESSRHETHNGRRDRHPQAKTPSSADTHRLGVSRMVVSANGISSYHGRTSTLFEETIQERTAAAETRPRMPDEWTEKGLVAEAAKQGQLEEFNYRAGTLEFDGVEPELGMHLLFLHWNRQHHSFLITYRPAFMRDMACGGPYFSKILLNAIYFGASKFSPRREVRRDPEDVRTAGWRFRERVRTLLGSALDRSEITTIQALLVMTNSLFALGDERSAAWLYAGLAFRMIIDLGMHVDAPDLSGSLRKFSDEDVEIRRRVFWGAFVVDKIQSLYQGRPATLRESDTAVPIKFLDTYEEFQNWQPFAYSVQTTQYPGSPAYSVSTFTSLCRLSVVMSDILSCIYTERTFDRNASDLCTVLESLNSKLAAWKDALPEHLNFDPVKSTQIPPPHVLSLHAMYHVLTILLHRPFVADGHLYNTSRSIPVNSFLLCASAADSISALLRVYDRAFSVRHAPYLISYATYVAATIHVRIAARRSSASEARDNLETCLDVFRDNEKTNWAVRRAKTIVEGLIRRLGVRVTEDLGEDPGDTSQIQVRPGSTSRDGQLTRGDNHLSNGTDTVNTGSNRQVLSEDSTSPSAGWSDIDGIIQSFVRGQDANDANFYIHPGQMDDYQMHQRPADAAATEMRDFGGGIGVDGSSASWVGFLPGGGASGATASFDDLLFGFNGSSLDSSFY</sequence>
<feature type="compositionally biased region" description="Basic and acidic residues" evidence="8">
    <location>
        <begin position="112"/>
        <end position="121"/>
    </location>
</feature>
<dbReference type="Proteomes" id="UP001446871">
    <property type="component" value="Unassembled WGS sequence"/>
</dbReference>
<evidence type="ECO:0000256" key="6">
    <source>
        <dbReference type="ARBA" id="ARBA00023163"/>
    </source>
</evidence>
<dbReference type="CDD" id="cd12148">
    <property type="entry name" value="fungal_TF_MHR"/>
    <property type="match status" value="1"/>
</dbReference>
<feature type="region of interest" description="Disordered" evidence="8">
    <location>
        <begin position="53"/>
        <end position="141"/>
    </location>
</feature>
<name>A0ABR1W0B8_9PEZI</name>
<reference evidence="10 11" key="1">
    <citation type="submission" date="2023-01" db="EMBL/GenBank/DDBJ databases">
        <title>Analysis of 21 Apiospora genomes using comparative genomics revels a genus with tremendous synthesis potential of carbohydrate active enzymes and secondary metabolites.</title>
        <authorList>
            <person name="Sorensen T."/>
        </authorList>
    </citation>
    <scope>NUCLEOTIDE SEQUENCE [LARGE SCALE GENOMIC DNA]</scope>
    <source>
        <strain evidence="10 11">CBS 83171</strain>
    </source>
</reference>
<dbReference type="PROSITE" id="PS50048">
    <property type="entry name" value="ZN2_CY6_FUNGAL_2"/>
    <property type="match status" value="1"/>
</dbReference>
<dbReference type="PANTHER" id="PTHR31313">
    <property type="entry name" value="TY1 ENHANCER ACTIVATOR"/>
    <property type="match status" value="1"/>
</dbReference>
<dbReference type="InterPro" id="IPR036864">
    <property type="entry name" value="Zn2-C6_fun-type_DNA-bd_sf"/>
</dbReference>
<evidence type="ECO:0000256" key="2">
    <source>
        <dbReference type="ARBA" id="ARBA00022723"/>
    </source>
</evidence>
<evidence type="ECO:0000256" key="8">
    <source>
        <dbReference type="SAM" id="MobiDB-lite"/>
    </source>
</evidence>
<accession>A0ABR1W0B8</accession>
<dbReference type="InterPro" id="IPR051615">
    <property type="entry name" value="Transcr_Regulatory_Elem"/>
</dbReference>